<evidence type="ECO:0000313" key="6">
    <source>
        <dbReference type="Proteomes" id="UP000266188"/>
    </source>
</evidence>
<feature type="site" description="Interaction with DNA" evidence="3">
    <location>
        <position position="568"/>
    </location>
</feature>
<evidence type="ECO:0000256" key="3">
    <source>
        <dbReference type="PIRSR" id="PIRSR610347-3"/>
    </source>
</evidence>
<gene>
    <name evidence="5" type="ORF">PHISCL_02005</name>
</gene>
<feature type="binding site" evidence="2">
    <location>
        <position position="293"/>
    </location>
    <ligand>
        <name>substrate</name>
    </ligand>
</feature>
<dbReference type="OrthoDB" id="47785at2759"/>
<name>A0A3A2ZR92_9EURO</name>
<feature type="binding site" evidence="2">
    <location>
        <position position="538"/>
    </location>
    <ligand>
        <name>substrate</name>
    </ligand>
</feature>
<evidence type="ECO:0000256" key="2">
    <source>
        <dbReference type="PIRSR" id="PIRSR610347-2"/>
    </source>
</evidence>
<dbReference type="Pfam" id="PF06087">
    <property type="entry name" value="Tyr-DNA_phospho"/>
    <property type="match status" value="1"/>
</dbReference>
<reference evidence="6" key="1">
    <citation type="submission" date="2017-02" db="EMBL/GenBank/DDBJ databases">
        <authorList>
            <person name="Tafer H."/>
            <person name="Lopandic K."/>
        </authorList>
    </citation>
    <scope>NUCLEOTIDE SEQUENCE [LARGE SCALE GENOMIC DNA]</scope>
    <source>
        <strain evidence="6">CBS 366.77</strain>
    </source>
</reference>
<proteinExistence type="predicted"/>
<evidence type="ECO:0000313" key="5">
    <source>
        <dbReference type="EMBL" id="RJE25678.1"/>
    </source>
</evidence>
<dbReference type="EMBL" id="MVGC01000041">
    <property type="protein sequence ID" value="RJE25678.1"/>
    <property type="molecule type" value="Genomic_DNA"/>
</dbReference>
<dbReference type="SUPFAM" id="SSF56024">
    <property type="entry name" value="Phospholipase D/nuclease"/>
    <property type="match status" value="2"/>
</dbReference>
<dbReference type="PANTHER" id="PTHR12415">
    <property type="entry name" value="TYROSYL-DNA PHOSPHODIESTERASE 1"/>
    <property type="match status" value="1"/>
</dbReference>
<feature type="active site" description="Nucleophile" evidence="1">
    <location>
        <position position="291"/>
    </location>
</feature>
<comment type="caution">
    <text evidence="5">The sequence shown here is derived from an EMBL/GenBank/DDBJ whole genome shotgun (WGS) entry which is preliminary data.</text>
</comment>
<dbReference type="Proteomes" id="UP000266188">
    <property type="component" value="Unassembled WGS sequence"/>
</dbReference>
<dbReference type="PANTHER" id="PTHR12415:SF4">
    <property type="entry name" value="TYROSYL-DNA PHOSPHODIESTERASE DOMAIN-CONTAINING PROTEIN"/>
    <property type="match status" value="1"/>
</dbReference>
<dbReference type="GO" id="GO:0017005">
    <property type="term" value="F:3'-tyrosyl-DNA phosphodiesterase activity"/>
    <property type="evidence" value="ECO:0007669"/>
    <property type="project" value="TreeGrafter"/>
</dbReference>
<evidence type="ECO:0000256" key="4">
    <source>
        <dbReference type="SAM" id="MobiDB-lite"/>
    </source>
</evidence>
<dbReference type="Gene3D" id="3.30.870.10">
    <property type="entry name" value="Endonuclease Chain A"/>
    <property type="match status" value="2"/>
</dbReference>
<feature type="compositionally biased region" description="Polar residues" evidence="4">
    <location>
        <begin position="108"/>
        <end position="120"/>
    </location>
</feature>
<dbReference type="GO" id="GO:0003690">
    <property type="term" value="F:double-stranded DNA binding"/>
    <property type="evidence" value="ECO:0007669"/>
    <property type="project" value="TreeGrafter"/>
</dbReference>
<dbReference type="CDD" id="cd09122">
    <property type="entry name" value="PLDc_Tdp1_1"/>
    <property type="match status" value="1"/>
</dbReference>
<dbReference type="InterPro" id="IPR003903">
    <property type="entry name" value="UIM_dom"/>
</dbReference>
<dbReference type="STRING" id="2070753.A0A3A2ZR92"/>
<dbReference type="GO" id="GO:0003697">
    <property type="term" value="F:single-stranded DNA binding"/>
    <property type="evidence" value="ECO:0007669"/>
    <property type="project" value="TreeGrafter"/>
</dbReference>
<keyword evidence="6" id="KW-1185">Reference proteome</keyword>
<dbReference type="GO" id="GO:0006281">
    <property type="term" value="P:DNA repair"/>
    <property type="evidence" value="ECO:0007669"/>
    <property type="project" value="InterPro"/>
</dbReference>
<accession>A0A3A2ZR92</accession>
<evidence type="ECO:0000256" key="1">
    <source>
        <dbReference type="PIRSR" id="PIRSR610347-1"/>
    </source>
</evidence>
<feature type="region of interest" description="Disordered" evidence="4">
    <location>
        <begin position="18"/>
        <end position="195"/>
    </location>
</feature>
<protein>
    <submittedName>
        <fullName evidence="5">Tyrosyl-DNA phosphodiesterase domain-containing protein</fullName>
    </submittedName>
</protein>
<feature type="compositionally biased region" description="Basic and acidic residues" evidence="4">
    <location>
        <begin position="132"/>
        <end position="143"/>
    </location>
</feature>
<organism evidence="5 6">
    <name type="scientific">Aspergillus sclerotialis</name>
    <dbReference type="NCBI Taxonomy" id="2070753"/>
    <lineage>
        <taxon>Eukaryota</taxon>
        <taxon>Fungi</taxon>
        <taxon>Dikarya</taxon>
        <taxon>Ascomycota</taxon>
        <taxon>Pezizomycotina</taxon>
        <taxon>Eurotiomycetes</taxon>
        <taxon>Eurotiomycetidae</taxon>
        <taxon>Eurotiales</taxon>
        <taxon>Aspergillaceae</taxon>
        <taxon>Aspergillus</taxon>
        <taxon>Aspergillus subgen. Polypaecilum</taxon>
    </lineage>
</organism>
<dbReference type="InterPro" id="IPR010347">
    <property type="entry name" value="Tdp1"/>
</dbReference>
<dbReference type="GO" id="GO:0005634">
    <property type="term" value="C:nucleus"/>
    <property type="evidence" value="ECO:0007669"/>
    <property type="project" value="InterPro"/>
</dbReference>
<dbReference type="SMART" id="SM00726">
    <property type="entry name" value="UIM"/>
    <property type="match status" value="2"/>
</dbReference>
<feature type="compositionally biased region" description="Basic and acidic residues" evidence="4">
    <location>
        <begin position="164"/>
        <end position="173"/>
    </location>
</feature>
<dbReference type="AlphaFoldDB" id="A0A3A2ZR92"/>
<sequence>MDFNDMNDPDLRAAIEASLRDVNGSENNSKSTPKKQNQHVVDLTAESDDEVTEVFPKSNSTIGFETDEDEEGDGDLKRAIEMSMQGTGEDDDLIELPNPPKEEDHNSASKPPSNDASAQKSEVPRPMGLLGLDRKAMEEERLARLAKRKASDPSALEQPRSKHLKTEDPRKGESDDEVQPKEQVLPSNKPGIQFPNGAVKKTWAFSCPRTGDDIKIEEVFQQSDLKLAVLSSFMWDTEWLFSKVDIFRTRFLLVMEAKEESTKRRYEEDTRNMETLRLCFPPMEAQVNCMHSKLMLLFHPDYVRIVVPTANLTPYDWGEKGGIMENSVFLIDLPKKVEGASETSRTPFYEELVHFLRASTLHEKIITRLDGFDFSKTGHLAFIHTIGGSHVNDAWRRTGYCGLGRAVSSLGLRSSSPMNIDFVTSSVGSLTEEFLRSMYLAAQGDDGLTEFTLRTAKSFPAKRYNDPGRLIQGNTAGEWTNRFRVYFPSQDVVQDSKGGPRNAGTICFQEKWYEGAKFPRHVLRECRSQRPALLMHNKILYVRPDEPISMPDNSRCRAWAYVGSANLSESAWGRLVQDRSTKKPKLNCRNWECGVLFPVIDKAQDSTQSSTQSKPGNALNRTMELGESANALDVFKGAIPVPVQLPGRRFGPNLRPWYFSF</sequence>
<feature type="active site" description="Proton donor/acceptor" evidence="1">
    <location>
        <position position="536"/>
    </location>
</feature>